<feature type="domain" description="AMP-binding enzyme C-terminal" evidence="4">
    <location>
        <begin position="313"/>
        <end position="385"/>
    </location>
</feature>
<dbReference type="InterPro" id="IPR025110">
    <property type="entry name" value="AMP-bd_C"/>
</dbReference>
<accession>A0A5N0UT97</accession>
<dbReference type="InterPro" id="IPR000873">
    <property type="entry name" value="AMP-dep_synth/lig_dom"/>
</dbReference>
<keyword evidence="6" id="KW-1185">Reference proteome</keyword>
<dbReference type="OrthoDB" id="5240965at2"/>
<dbReference type="InterPro" id="IPR042099">
    <property type="entry name" value="ANL_N_sf"/>
</dbReference>
<name>A0A5N0UT97_9PSEU</name>
<comment type="similarity">
    <text evidence="1">Belongs to the ATP-dependent AMP-binding enzyme family.</text>
</comment>
<evidence type="ECO:0000259" key="4">
    <source>
        <dbReference type="Pfam" id="PF13193"/>
    </source>
</evidence>
<evidence type="ECO:0000256" key="2">
    <source>
        <dbReference type="ARBA" id="ARBA00022598"/>
    </source>
</evidence>
<evidence type="ECO:0000313" key="5">
    <source>
        <dbReference type="EMBL" id="KAA9154338.1"/>
    </source>
</evidence>
<dbReference type="Gene3D" id="3.30.300.30">
    <property type="match status" value="1"/>
</dbReference>
<sequence>MLARAHGAARHLAGLGIKPGNRVAIDSPDVLPWFLGTDLLGAAALVVEPAWTPREREAVLADVAPDVVVTGSAPSTTDTVEAAAGPWFYLPTTSGSSGSPKVLLRTRESWLRSFEVLGRFAPGEVLIPGPLSSSLFLFGALHALWTDNSVRLLPKWEPAAAAEACRTATAVHLVPSMLSSLLAVLERHPGSALRTVVCGGAKLDDAVRERFARVLPDAELIEYYGAAEHSLIAIRRGADGLRPVADVEIREGVLWVRSPMVFGGYLRGGEVCPVDDEWSTVDDLAELKDGVLTLFGRAGTVVSSGGKLVSAEEVEGVLRAVPGVSDVVVTGTPHPTLGEVVTAVVETDGVQLQALREQVRAGLEPGKRPHRWYSTKALPRTASGKPARAVLAGQLADGTLERLT</sequence>
<feature type="domain" description="AMP-dependent synthetase/ligase" evidence="3">
    <location>
        <begin position="88"/>
        <end position="265"/>
    </location>
</feature>
<dbReference type="SUPFAM" id="SSF56801">
    <property type="entry name" value="Acetyl-CoA synthetase-like"/>
    <property type="match status" value="1"/>
</dbReference>
<dbReference type="InterPro" id="IPR020845">
    <property type="entry name" value="AMP-binding_CS"/>
</dbReference>
<reference evidence="5" key="1">
    <citation type="submission" date="2019-09" db="EMBL/GenBank/DDBJ databases">
        <authorList>
            <person name="Teo W.F.A."/>
            <person name="Duangmal K."/>
        </authorList>
    </citation>
    <scope>NUCLEOTIDE SEQUENCE [LARGE SCALE GENOMIC DNA]</scope>
    <source>
        <strain evidence="5">K81G1</strain>
    </source>
</reference>
<dbReference type="PANTHER" id="PTHR43201">
    <property type="entry name" value="ACYL-COA SYNTHETASE"/>
    <property type="match status" value="1"/>
</dbReference>
<dbReference type="Gene3D" id="3.40.50.12780">
    <property type="entry name" value="N-terminal domain of ligase-like"/>
    <property type="match status" value="1"/>
</dbReference>
<dbReference type="Proteomes" id="UP000319769">
    <property type="component" value="Unassembled WGS sequence"/>
</dbReference>
<evidence type="ECO:0000256" key="1">
    <source>
        <dbReference type="ARBA" id="ARBA00006432"/>
    </source>
</evidence>
<dbReference type="AlphaFoldDB" id="A0A5N0UT97"/>
<gene>
    <name evidence="5" type="ORF">FPZ12_032470</name>
</gene>
<dbReference type="PROSITE" id="PS00455">
    <property type="entry name" value="AMP_BINDING"/>
    <property type="match status" value="1"/>
</dbReference>
<dbReference type="PANTHER" id="PTHR43201:SF5">
    <property type="entry name" value="MEDIUM-CHAIN ACYL-COA LIGASE ACSF2, MITOCHONDRIAL"/>
    <property type="match status" value="1"/>
</dbReference>
<proteinExistence type="inferred from homology"/>
<dbReference type="EMBL" id="VMNW02000067">
    <property type="protein sequence ID" value="KAA9154338.1"/>
    <property type="molecule type" value="Genomic_DNA"/>
</dbReference>
<dbReference type="Pfam" id="PF00501">
    <property type="entry name" value="AMP-binding"/>
    <property type="match status" value="2"/>
</dbReference>
<dbReference type="InterPro" id="IPR045851">
    <property type="entry name" value="AMP-bd_C_sf"/>
</dbReference>
<feature type="domain" description="AMP-dependent synthetase/ligase" evidence="3">
    <location>
        <begin position="3"/>
        <end position="78"/>
    </location>
</feature>
<dbReference type="GO" id="GO:0031956">
    <property type="term" value="F:medium-chain fatty acid-CoA ligase activity"/>
    <property type="evidence" value="ECO:0007669"/>
    <property type="project" value="TreeGrafter"/>
</dbReference>
<comment type="caution">
    <text evidence="5">The sequence shown here is derived from an EMBL/GenBank/DDBJ whole genome shotgun (WGS) entry which is preliminary data.</text>
</comment>
<dbReference type="GO" id="GO:0006631">
    <property type="term" value="P:fatty acid metabolic process"/>
    <property type="evidence" value="ECO:0007669"/>
    <property type="project" value="TreeGrafter"/>
</dbReference>
<organism evidence="5 6">
    <name type="scientific">Amycolatopsis acidicola</name>
    <dbReference type="NCBI Taxonomy" id="2596893"/>
    <lineage>
        <taxon>Bacteria</taxon>
        <taxon>Bacillati</taxon>
        <taxon>Actinomycetota</taxon>
        <taxon>Actinomycetes</taxon>
        <taxon>Pseudonocardiales</taxon>
        <taxon>Pseudonocardiaceae</taxon>
        <taxon>Amycolatopsis</taxon>
    </lineage>
</organism>
<dbReference type="Pfam" id="PF13193">
    <property type="entry name" value="AMP-binding_C"/>
    <property type="match status" value="1"/>
</dbReference>
<evidence type="ECO:0000313" key="6">
    <source>
        <dbReference type="Proteomes" id="UP000319769"/>
    </source>
</evidence>
<protein>
    <submittedName>
        <fullName evidence="5">AMP-binding protein</fullName>
    </submittedName>
</protein>
<keyword evidence="2" id="KW-0436">Ligase</keyword>
<evidence type="ECO:0000259" key="3">
    <source>
        <dbReference type="Pfam" id="PF00501"/>
    </source>
</evidence>